<name>A0A813FWH2_POLGL</name>
<dbReference type="SUPFAM" id="SSF63411">
    <property type="entry name" value="LuxS/MPP-like metallohydrolase"/>
    <property type="match status" value="1"/>
</dbReference>
<evidence type="ECO:0000313" key="4">
    <source>
        <dbReference type="Proteomes" id="UP000654075"/>
    </source>
</evidence>
<evidence type="ECO:0000313" key="3">
    <source>
        <dbReference type="EMBL" id="CAE8734470.1"/>
    </source>
</evidence>
<feature type="region of interest" description="Disordered" evidence="1">
    <location>
        <begin position="444"/>
        <end position="465"/>
    </location>
</feature>
<dbReference type="EMBL" id="CAJNNV010025489">
    <property type="protein sequence ID" value="CAE8614753.1"/>
    <property type="molecule type" value="Genomic_DNA"/>
</dbReference>
<dbReference type="Gene3D" id="3.30.830.10">
    <property type="entry name" value="Metalloenzyme, LuxS/M16 peptidase-like"/>
    <property type="match status" value="1"/>
</dbReference>
<gene>
    <name evidence="2" type="ORF">PGLA1383_LOCUS32474</name>
    <name evidence="3" type="ORF">PGLA2088_LOCUS47314</name>
</gene>
<dbReference type="Proteomes" id="UP000654075">
    <property type="component" value="Unassembled WGS sequence"/>
</dbReference>
<dbReference type="InterPro" id="IPR011249">
    <property type="entry name" value="Metalloenz_LuxS/M16"/>
</dbReference>
<dbReference type="Proteomes" id="UP000626109">
    <property type="component" value="Unassembled WGS sequence"/>
</dbReference>
<dbReference type="AlphaFoldDB" id="A0A813FWH2"/>
<accession>A0A813FWH2</accession>
<dbReference type="GO" id="GO:0046872">
    <property type="term" value="F:metal ion binding"/>
    <property type="evidence" value="ECO:0007669"/>
    <property type="project" value="InterPro"/>
</dbReference>
<dbReference type="OrthoDB" id="10434033at2759"/>
<dbReference type="EMBL" id="CAJNNW010036454">
    <property type="protein sequence ID" value="CAE8734470.1"/>
    <property type="molecule type" value="Genomic_DNA"/>
</dbReference>
<evidence type="ECO:0000256" key="1">
    <source>
        <dbReference type="SAM" id="MobiDB-lite"/>
    </source>
</evidence>
<keyword evidence="4" id="KW-1185">Reference proteome</keyword>
<feature type="region of interest" description="Disordered" evidence="1">
    <location>
        <begin position="268"/>
        <end position="289"/>
    </location>
</feature>
<proteinExistence type="predicted"/>
<comment type="caution">
    <text evidence="2">The sequence shown here is derived from an EMBL/GenBank/DDBJ whole genome shotgun (WGS) entry which is preliminary data.</text>
</comment>
<reference evidence="2" key="1">
    <citation type="submission" date="2021-02" db="EMBL/GenBank/DDBJ databases">
        <authorList>
            <person name="Dougan E. K."/>
            <person name="Rhodes N."/>
            <person name="Thang M."/>
            <person name="Chan C."/>
        </authorList>
    </citation>
    <scope>NUCLEOTIDE SEQUENCE</scope>
</reference>
<feature type="region of interest" description="Disordered" evidence="1">
    <location>
        <begin position="1"/>
        <end position="21"/>
    </location>
</feature>
<evidence type="ECO:0000313" key="2">
    <source>
        <dbReference type="EMBL" id="CAE8614753.1"/>
    </source>
</evidence>
<sequence>MAPTGAPMQPLELRQPASPSDVTELRLPNGLLVRFLVLPASPDSGPARAGMRLTVPGGRAADLMEGRPGASEAMLLTLDGAGVGQWSREEVQLYRCLNSVSTELRSTADVLELDVHFAPSASSCRAALEWLHWALKEPKLDLSGFTDAQLRMKGNANAREKSLEGRAVQELLEGMYPSAPWLAEAHVQEVNRLTLGLAKRAGQSQLSSVDGLELDIAVCVAPRSGSAASLVQQHEGASAAEQTEEVSEMRRTLEREVGRCLGSLPAAPVGVARPAPPSPSASSRGFERRVHVPDKEARALVVIGGTAPGYWGCGDSVWQTTTRHQNFSWGPRAAEHPLYPARATELMAECLSTRLLGRVRDQLSLTYNCEIELTMYEGFPAGHFMCKVFSFPEKLHQAAAATMEVLRSPDWLPFTDREIEASKRVMAYREGRSRREDRSYWLGRLKPLPGSQGGSGLPPGDRPAEEDKLLESLGAEDVQLAWRAFGGLDDPFVVLATSGPPQVAAMLPPTAVVSRSDLPAAVAAERAAAAAAAPRAGGGASMSFLD</sequence>
<evidence type="ECO:0008006" key="5">
    <source>
        <dbReference type="Google" id="ProtNLM"/>
    </source>
</evidence>
<protein>
    <recommendedName>
        <fullName evidence="5">Peptidase M16 C-terminal domain-containing protein</fullName>
    </recommendedName>
</protein>
<organism evidence="2 4">
    <name type="scientific">Polarella glacialis</name>
    <name type="common">Dinoflagellate</name>
    <dbReference type="NCBI Taxonomy" id="89957"/>
    <lineage>
        <taxon>Eukaryota</taxon>
        <taxon>Sar</taxon>
        <taxon>Alveolata</taxon>
        <taxon>Dinophyceae</taxon>
        <taxon>Suessiales</taxon>
        <taxon>Suessiaceae</taxon>
        <taxon>Polarella</taxon>
    </lineage>
</organism>